<organism evidence="1">
    <name type="scientific">marine metagenome</name>
    <dbReference type="NCBI Taxonomy" id="408172"/>
    <lineage>
        <taxon>unclassified sequences</taxon>
        <taxon>metagenomes</taxon>
        <taxon>ecological metagenomes</taxon>
    </lineage>
</organism>
<feature type="non-terminal residue" evidence="1">
    <location>
        <position position="1"/>
    </location>
</feature>
<name>A0A382QAQ8_9ZZZZ</name>
<sequence>PFQDRGASGPTFSVVIPFGKTEVSNDFARMHRMIETHAQVEPVMSE</sequence>
<protein>
    <submittedName>
        <fullName evidence="1">Uncharacterized protein</fullName>
    </submittedName>
</protein>
<gene>
    <name evidence="1" type="ORF">METZ01_LOCUS334904</name>
</gene>
<proteinExistence type="predicted"/>
<dbReference type="EMBL" id="UINC01112837">
    <property type="protein sequence ID" value="SVC82050.1"/>
    <property type="molecule type" value="Genomic_DNA"/>
</dbReference>
<dbReference type="AlphaFoldDB" id="A0A382QAQ8"/>
<evidence type="ECO:0000313" key="1">
    <source>
        <dbReference type="EMBL" id="SVC82050.1"/>
    </source>
</evidence>
<reference evidence="1" key="1">
    <citation type="submission" date="2018-05" db="EMBL/GenBank/DDBJ databases">
        <authorList>
            <person name="Lanie J.A."/>
            <person name="Ng W.-L."/>
            <person name="Kazmierczak K.M."/>
            <person name="Andrzejewski T.M."/>
            <person name="Davidsen T.M."/>
            <person name="Wayne K.J."/>
            <person name="Tettelin H."/>
            <person name="Glass J.I."/>
            <person name="Rusch D."/>
            <person name="Podicherti R."/>
            <person name="Tsui H.-C.T."/>
            <person name="Winkler M.E."/>
        </authorList>
    </citation>
    <scope>NUCLEOTIDE SEQUENCE</scope>
</reference>
<accession>A0A382QAQ8</accession>